<dbReference type="Proteomes" id="UP000324298">
    <property type="component" value="Unassembled WGS sequence"/>
</dbReference>
<accession>A0A5A9XPP4</accession>
<dbReference type="EMBL" id="SRSD01000002">
    <property type="protein sequence ID" value="KAA0894019.1"/>
    <property type="molecule type" value="Genomic_DNA"/>
</dbReference>
<name>A0A5A9XPP4_9BACT</name>
<reference evidence="1 2" key="1">
    <citation type="submission" date="2019-04" db="EMBL/GenBank/DDBJ databases">
        <title>Geobacter ruber sp. nov., ferric-reducing bacteria isolated from paddy soil.</title>
        <authorList>
            <person name="Xu Z."/>
            <person name="Masuda Y."/>
            <person name="Itoh H."/>
            <person name="Senoo K."/>
        </authorList>
    </citation>
    <scope>NUCLEOTIDE SEQUENCE [LARGE SCALE GENOMIC DNA]</scope>
    <source>
        <strain evidence="1 2">Red88</strain>
    </source>
</reference>
<dbReference type="RefSeq" id="WP_149306177.1">
    <property type="nucleotide sequence ID" value="NZ_SRSD01000002.1"/>
</dbReference>
<sequence>MECCLAEGELLRLNGGPSGLRVRCSSGTVWLTRGDAADYLIAVGDYFDVAAGQAALVEALKPAEIRLGELPMAGGVPHKAPIGLAAC</sequence>
<protein>
    <submittedName>
        <fullName evidence="1">DUF2917 domain-containing protein</fullName>
    </submittedName>
</protein>
<dbReference type="InterPro" id="IPR021317">
    <property type="entry name" value="DUF2917"/>
</dbReference>
<evidence type="ECO:0000313" key="2">
    <source>
        <dbReference type="Proteomes" id="UP000324298"/>
    </source>
</evidence>
<organism evidence="1 2">
    <name type="scientific">Oryzomonas rubra</name>
    <dbReference type="NCBI Taxonomy" id="2509454"/>
    <lineage>
        <taxon>Bacteria</taxon>
        <taxon>Pseudomonadati</taxon>
        <taxon>Thermodesulfobacteriota</taxon>
        <taxon>Desulfuromonadia</taxon>
        <taxon>Geobacterales</taxon>
        <taxon>Geobacteraceae</taxon>
        <taxon>Oryzomonas</taxon>
    </lineage>
</organism>
<keyword evidence="2" id="KW-1185">Reference proteome</keyword>
<dbReference type="Pfam" id="PF11142">
    <property type="entry name" value="DUF2917"/>
    <property type="match status" value="1"/>
</dbReference>
<dbReference type="AlphaFoldDB" id="A0A5A9XPP4"/>
<comment type="caution">
    <text evidence="1">The sequence shown here is derived from an EMBL/GenBank/DDBJ whole genome shotgun (WGS) entry which is preliminary data.</text>
</comment>
<gene>
    <name evidence="1" type="ORF">ET418_03375</name>
</gene>
<dbReference type="OrthoDB" id="200037at2"/>
<evidence type="ECO:0000313" key="1">
    <source>
        <dbReference type="EMBL" id="KAA0894019.1"/>
    </source>
</evidence>
<proteinExistence type="predicted"/>